<dbReference type="GO" id="GO:0015937">
    <property type="term" value="P:coenzyme A biosynthetic process"/>
    <property type="evidence" value="ECO:0007669"/>
    <property type="project" value="UniProtKB-UniRule"/>
</dbReference>
<comment type="function">
    <text evidence="5">Catalyzes the phosphorylation of the 3'-hydroxyl group of dephosphocoenzyme A to form coenzyme A.</text>
</comment>
<dbReference type="OrthoDB" id="9812943at2"/>
<dbReference type="InterPro" id="IPR001977">
    <property type="entry name" value="Depp_CoAkinase"/>
</dbReference>
<comment type="pathway">
    <text evidence="5">Cofactor biosynthesis; coenzyme A biosynthesis; CoA from (R)-pantothenate: step 5/5.</text>
</comment>
<evidence type="ECO:0000313" key="7">
    <source>
        <dbReference type="EMBL" id="GER60865.1"/>
    </source>
</evidence>
<dbReference type="PANTHER" id="PTHR10695:SF46">
    <property type="entry name" value="BIFUNCTIONAL COENZYME A SYNTHASE-RELATED"/>
    <property type="match status" value="1"/>
</dbReference>
<keyword evidence="2 5" id="KW-0547">Nucleotide-binding</keyword>
<feature type="binding site" evidence="5">
    <location>
        <begin position="11"/>
        <end position="16"/>
    </location>
    <ligand>
        <name>ATP</name>
        <dbReference type="ChEBI" id="CHEBI:30616"/>
    </ligand>
</feature>
<keyword evidence="8" id="KW-1185">Reference proteome</keyword>
<keyword evidence="5" id="KW-0963">Cytoplasm</keyword>
<dbReference type="EMBL" id="BKCG01000011">
    <property type="protein sequence ID" value="GER60865.1"/>
    <property type="molecule type" value="Genomic_DNA"/>
</dbReference>
<dbReference type="GO" id="GO:0004140">
    <property type="term" value="F:dephospho-CoA kinase activity"/>
    <property type="evidence" value="ECO:0007669"/>
    <property type="project" value="UniProtKB-UniRule"/>
</dbReference>
<dbReference type="SUPFAM" id="SSF52540">
    <property type="entry name" value="P-loop containing nucleoside triphosphate hydrolases"/>
    <property type="match status" value="1"/>
</dbReference>
<evidence type="ECO:0000256" key="5">
    <source>
        <dbReference type="HAMAP-Rule" id="MF_00376"/>
    </source>
</evidence>
<keyword evidence="5" id="KW-0808">Transferase</keyword>
<comment type="similarity">
    <text evidence="1 5">Belongs to the CoaE family.</text>
</comment>
<evidence type="ECO:0000256" key="3">
    <source>
        <dbReference type="ARBA" id="ARBA00022840"/>
    </source>
</evidence>
<dbReference type="PANTHER" id="PTHR10695">
    <property type="entry name" value="DEPHOSPHO-COA KINASE-RELATED"/>
    <property type="match status" value="1"/>
</dbReference>
<proteinExistence type="inferred from homology"/>
<dbReference type="GO" id="GO:0005524">
    <property type="term" value="F:ATP binding"/>
    <property type="evidence" value="ECO:0007669"/>
    <property type="project" value="UniProtKB-UniRule"/>
</dbReference>
<dbReference type="UniPathway" id="UPA00241">
    <property type="reaction ID" value="UER00356"/>
</dbReference>
<evidence type="ECO:0000256" key="1">
    <source>
        <dbReference type="ARBA" id="ARBA00009018"/>
    </source>
</evidence>
<dbReference type="Gene3D" id="3.40.50.300">
    <property type="entry name" value="P-loop containing nucleotide triphosphate hydrolases"/>
    <property type="match status" value="1"/>
</dbReference>
<comment type="catalytic activity">
    <reaction evidence="5">
        <text>3'-dephospho-CoA + ATP = ADP + CoA + H(+)</text>
        <dbReference type="Rhea" id="RHEA:18245"/>
        <dbReference type="ChEBI" id="CHEBI:15378"/>
        <dbReference type="ChEBI" id="CHEBI:30616"/>
        <dbReference type="ChEBI" id="CHEBI:57287"/>
        <dbReference type="ChEBI" id="CHEBI:57328"/>
        <dbReference type="ChEBI" id="CHEBI:456216"/>
        <dbReference type="EC" id="2.7.1.24"/>
    </reaction>
</comment>
<dbReference type="Proteomes" id="UP000326509">
    <property type="component" value="Unassembled WGS sequence"/>
</dbReference>
<dbReference type="InterPro" id="IPR027417">
    <property type="entry name" value="P-loop_NTPase"/>
</dbReference>
<name>A0A5J4ISA7_9FLAO</name>
<dbReference type="CDD" id="cd02022">
    <property type="entry name" value="DPCK"/>
    <property type="match status" value="1"/>
</dbReference>
<evidence type="ECO:0000256" key="6">
    <source>
        <dbReference type="NCBIfam" id="TIGR00152"/>
    </source>
</evidence>
<protein>
    <recommendedName>
        <fullName evidence="5 6">Dephospho-CoA kinase</fullName>
        <ecNumber evidence="5 6">2.7.1.24</ecNumber>
    </recommendedName>
    <alternativeName>
        <fullName evidence="5">Dephosphocoenzyme A kinase</fullName>
    </alternativeName>
</protein>
<reference evidence="7 8" key="1">
    <citation type="submission" date="2019-08" db="EMBL/GenBank/DDBJ databases">
        <title>Draft genome sequence of Ulvibacter marinus type strain NBRC 109484.</title>
        <authorList>
            <person name="Kawano K."/>
            <person name="Ushijima N."/>
            <person name="Kihara M."/>
            <person name="Itoh H."/>
        </authorList>
    </citation>
    <scope>NUCLEOTIDE SEQUENCE [LARGE SCALE GENOMIC DNA]</scope>
    <source>
        <strain evidence="7 8">NBRC 109484</strain>
    </source>
</reference>
<accession>A0A5J4ISA7</accession>
<dbReference type="HAMAP" id="MF_00376">
    <property type="entry name" value="Dephospho_CoA_kinase"/>
    <property type="match status" value="1"/>
</dbReference>
<keyword evidence="5 7" id="KW-0418">Kinase</keyword>
<dbReference type="GO" id="GO:0005737">
    <property type="term" value="C:cytoplasm"/>
    <property type="evidence" value="ECO:0007669"/>
    <property type="project" value="UniProtKB-SubCell"/>
</dbReference>
<comment type="subcellular location">
    <subcellularLocation>
        <location evidence="5">Cytoplasm</location>
    </subcellularLocation>
</comment>
<keyword evidence="3 5" id="KW-0067">ATP-binding</keyword>
<sequence length="191" mass="21477">MKIVGLTGGIGSGKSTVARFFEELGVPVYIADDAGKYLLANSKVVRRKMIALLGEECYVDGKPNKQYIASIIFNDSDKLAAVNNIIHPKVAQHFKRWMKKHTSPYCIKEAAVLFENGGYLNCDYTILVTAPEEVRVSRVQKRDNSTREQVMSRINSQWSDSEKIPLANYVIVNVDLEVTKQEVTKLHNKLS</sequence>
<evidence type="ECO:0000256" key="4">
    <source>
        <dbReference type="ARBA" id="ARBA00022993"/>
    </source>
</evidence>
<dbReference type="NCBIfam" id="TIGR00152">
    <property type="entry name" value="dephospho-CoA kinase"/>
    <property type="match status" value="1"/>
</dbReference>
<dbReference type="RefSeq" id="WP_151675292.1">
    <property type="nucleotide sequence ID" value="NZ_BKCG01000011.1"/>
</dbReference>
<keyword evidence="4 5" id="KW-0173">Coenzyme A biosynthesis</keyword>
<evidence type="ECO:0000313" key="8">
    <source>
        <dbReference type="Proteomes" id="UP000326509"/>
    </source>
</evidence>
<dbReference type="EC" id="2.7.1.24" evidence="5 6"/>
<gene>
    <name evidence="5 7" type="primary">coaE</name>
    <name evidence="7" type="ORF">ULMA_29730</name>
</gene>
<evidence type="ECO:0000256" key="2">
    <source>
        <dbReference type="ARBA" id="ARBA00022741"/>
    </source>
</evidence>
<organism evidence="7 8">
    <name type="scientific">Patiriisocius marinus</name>
    <dbReference type="NCBI Taxonomy" id="1397112"/>
    <lineage>
        <taxon>Bacteria</taxon>
        <taxon>Pseudomonadati</taxon>
        <taxon>Bacteroidota</taxon>
        <taxon>Flavobacteriia</taxon>
        <taxon>Flavobacteriales</taxon>
        <taxon>Flavobacteriaceae</taxon>
        <taxon>Patiriisocius</taxon>
    </lineage>
</organism>
<dbReference type="AlphaFoldDB" id="A0A5J4ISA7"/>
<dbReference type="Pfam" id="PF01121">
    <property type="entry name" value="CoaE"/>
    <property type="match status" value="1"/>
</dbReference>
<dbReference type="PROSITE" id="PS51219">
    <property type="entry name" value="DPCK"/>
    <property type="match status" value="1"/>
</dbReference>
<comment type="caution">
    <text evidence="7">The sequence shown here is derived from an EMBL/GenBank/DDBJ whole genome shotgun (WGS) entry which is preliminary data.</text>
</comment>